<dbReference type="Gene3D" id="3.10.290.30">
    <property type="entry name" value="MM3350-like"/>
    <property type="match status" value="1"/>
</dbReference>
<dbReference type="InterPro" id="IPR024047">
    <property type="entry name" value="MM3350-like_sf"/>
</dbReference>
<dbReference type="EMBL" id="BFFP01000017">
    <property type="protein sequence ID" value="GBG94752.1"/>
    <property type="molecule type" value="Genomic_DNA"/>
</dbReference>
<feature type="domain" description="Plasmid pRiA4b Orf3-like" evidence="1">
    <location>
        <begin position="6"/>
        <end position="207"/>
    </location>
</feature>
<dbReference type="RefSeq" id="WP_124976453.1">
    <property type="nucleotide sequence ID" value="NZ_BFFP01000017.1"/>
</dbReference>
<keyword evidence="3" id="KW-1185">Reference proteome</keyword>
<protein>
    <recommendedName>
        <fullName evidence="1">Plasmid pRiA4b Orf3-like domain-containing protein</fullName>
    </recommendedName>
</protein>
<sequence length="250" mass="29153">MAEHNVYRFYAELADYEPKNWWRFEINGEKTMAELAYSILLMFEMQASHLFSLTDYRRETFKEWAKAELGEENSAASDYLANLKNTHYEIAFDDVYLQENEELVKPDEVTLNQELGGFTSRLELAYDYGDDWKVELYLEDSTKKQISLKDVPRVIEGEGFGIIEDVGGVTGLRQLAQILKQGHGAEYDDMARWLDSTTLDLQSFDQEDMNFRLKKLVRVYREAYEDGLEPTARSYKLLTRDYLGKGSRGY</sequence>
<dbReference type="SUPFAM" id="SSF159941">
    <property type="entry name" value="MM3350-like"/>
    <property type="match status" value="1"/>
</dbReference>
<proteinExistence type="predicted"/>
<evidence type="ECO:0000313" key="3">
    <source>
        <dbReference type="Proteomes" id="UP000286848"/>
    </source>
</evidence>
<reference evidence="2 3" key="1">
    <citation type="journal article" date="2019" name="Int. J. Syst. Evol. Microbiol.">
        <title>Lactobacillus salitolerans sp. nov., a novel lactic acid bacterium isolated from spent mushroom substrates.</title>
        <authorList>
            <person name="Tohno M."/>
            <person name="Tanizawa Y."/>
            <person name="Kojima Y."/>
            <person name="Sakamoto M."/>
            <person name="Nakamura Y."/>
            <person name="Ohkuma M."/>
            <person name="Kobayashi H."/>
        </authorList>
    </citation>
    <scope>NUCLEOTIDE SEQUENCE [LARGE SCALE GENOMIC DNA]</scope>
    <source>
        <strain evidence="2 3">YK43</strain>
    </source>
</reference>
<comment type="caution">
    <text evidence="2">The sequence shown here is derived from an EMBL/GenBank/DDBJ whole genome shotgun (WGS) entry which is preliminary data.</text>
</comment>
<gene>
    <name evidence="2" type="ORF">LFYK43_12110</name>
</gene>
<dbReference type="PANTHER" id="PTHR41878:SF1">
    <property type="entry name" value="TNPR PROTEIN"/>
    <property type="match status" value="1"/>
</dbReference>
<organism evidence="2 3">
    <name type="scientific">Ligilactobacillus salitolerans</name>
    <dbReference type="NCBI Taxonomy" id="1808352"/>
    <lineage>
        <taxon>Bacteria</taxon>
        <taxon>Bacillati</taxon>
        <taxon>Bacillota</taxon>
        <taxon>Bacilli</taxon>
        <taxon>Lactobacillales</taxon>
        <taxon>Lactobacillaceae</taxon>
        <taxon>Ligilactobacillus</taxon>
    </lineage>
</organism>
<dbReference type="PANTHER" id="PTHR41878">
    <property type="entry name" value="LEXA REPRESSOR-RELATED"/>
    <property type="match status" value="1"/>
</dbReference>
<dbReference type="InterPro" id="IPR012912">
    <property type="entry name" value="Plasmid_pRiA4b_Orf3-like"/>
</dbReference>
<dbReference type="AlphaFoldDB" id="A0A401IT99"/>
<name>A0A401IT99_9LACO</name>
<evidence type="ECO:0000259" key="1">
    <source>
        <dbReference type="Pfam" id="PF07929"/>
    </source>
</evidence>
<dbReference type="OrthoDB" id="9801392at2"/>
<accession>A0A401IT99</accession>
<dbReference type="Proteomes" id="UP000286848">
    <property type="component" value="Unassembled WGS sequence"/>
</dbReference>
<dbReference type="Pfam" id="PF07929">
    <property type="entry name" value="PRiA4_ORF3"/>
    <property type="match status" value="1"/>
</dbReference>
<evidence type="ECO:0000313" key="2">
    <source>
        <dbReference type="EMBL" id="GBG94752.1"/>
    </source>
</evidence>